<comment type="caution">
    <text evidence="15">The sequence shown here is derived from an EMBL/GenBank/DDBJ whole genome shotgun (WGS) entry which is preliminary data.</text>
</comment>
<keyword evidence="3" id="KW-1003">Cell membrane</keyword>
<keyword evidence="10" id="KW-0807">Transducer</keyword>
<evidence type="ECO:0000256" key="7">
    <source>
        <dbReference type="ARBA" id="ARBA00023136"/>
    </source>
</evidence>
<dbReference type="Pfam" id="PF02793">
    <property type="entry name" value="HRM"/>
    <property type="match status" value="1"/>
</dbReference>
<evidence type="ECO:0000256" key="12">
    <source>
        <dbReference type="SAM" id="Phobius"/>
    </source>
</evidence>
<feature type="transmembrane region" description="Helical" evidence="12">
    <location>
        <begin position="332"/>
        <end position="354"/>
    </location>
</feature>
<dbReference type="PANTHER" id="PTHR45620:SF1">
    <property type="entry name" value="G-PROTEIN COUPLED RECEPTORS FAMILY 2 PROFILE 2 DOMAIN-CONTAINING PROTEIN"/>
    <property type="match status" value="1"/>
</dbReference>
<evidence type="ECO:0000256" key="6">
    <source>
        <dbReference type="ARBA" id="ARBA00023040"/>
    </source>
</evidence>
<dbReference type="EMBL" id="WJBH02000001">
    <property type="protein sequence ID" value="KAI9564584.1"/>
    <property type="molecule type" value="Genomic_DNA"/>
</dbReference>
<dbReference type="GO" id="GO:0017046">
    <property type="term" value="F:peptide hormone binding"/>
    <property type="evidence" value="ECO:0007669"/>
    <property type="project" value="TreeGrafter"/>
</dbReference>
<dbReference type="InterPro" id="IPR036445">
    <property type="entry name" value="GPCR_2_extracell_dom_sf"/>
</dbReference>
<reference evidence="15 16" key="1">
    <citation type="submission" date="2022-05" db="EMBL/GenBank/DDBJ databases">
        <title>A multi-omics perspective on studying reproductive biology in Daphnia sinensis.</title>
        <authorList>
            <person name="Jia J."/>
        </authorList>
    </citation>
    <scope>NUCLEOTIDE SEQUENCE [LARGE SCALE GENOMIC DNA]</scope>
    <source>
        <strain evidence="15 16">WSL</strain>
    </source>
</reference>
<comment type="similarity">
    <text evidence="2">Belongs to the G-protein coupled receptor 2 family.</text>
</comment>
<feature type="transmembrane region" description="Helical" evidence="12">
    <location>
        <begin position="219"/>
        <end position="237"/>
    </location>
</feature>
<dbReference type="Gene3D" id="4.10.1240.10">
    <property type="entry name" value="GPCR, family 2, extracellular hormone receptor domain"/>
    <property type="match status" value="1"/>
</dbReference>
<protein>
    <submittedName>
        <fullName evidence="15">G-protein coupled receptor</fullName>
    </submittedName>
</protein>
<keyword evidence="6" id="KW-0297">G-protein coupled receptor</keyword>
<keyword evidence="7 12" id="KW-0472">Membrane</keyword>
<evidence type="ECO:0000256" key="4">
    <source>
        <dbReference type="ARBA" id="ARBA00022692"/>
    </source>
</evidence>
<dbReference type="GO" id="GO:0008528">
    <property type="term" value="F:G protein-coupled peptide receptor activity"/>
    <property type="evidence" value="ECO:0007669"/>
    <property type="project" value="TreeGrafter"/>
</dbReference>
<dbReference type="InterPro" id="IPR050332">
    <property type="entry name" value="GPCR_2"/>
</dbReference>
<dbReference type="GO" id="GO:0007166">
    <property type="term" value="P:cell surface receptor signaling pathway"/>
    <property type="evidence" value="ECO:0007669"/>
    <property type="project" value="InterPro"/>
</dbReference>
<dbReference type="PRINTS" id="PR00249">
    <property type="entry name" value="GPCRSECRETIN"/>
</dbReference>
<dbReference type="PROSITE" id="PS50227">
    <property type="entry name" value="G_PROTEIN_RECEP_F2_3"/>
    <property type="match status" value="1"/>
</dbReference>
<evidence type="ECO:0000256" key="9">
    <source>
        <dbReference type="ARBA" id="ARBA00023180"/>
    </source>
</evidence>
<dbReference type="GO" id="GO:0007188">
    <property type="term" value="P:adenylate cyclase-modulating G protein-coupled receptor signaling pathway"/>
    <property type="evidence" value="ECO:0007669"/>
    <property type="project" value="TreeGrafter"/>
</dbReference>
<dbReference type="AlphaFoldDB" id="A0AAD5Q214"/>
<feature type="domain" description="G-protein coupled receptors family 2 profile 1" evidence="13">
    <location>
        <begin position="14"/>
        <end position="96"/>
    </location>
</feature>
<dbReference type="Pfam" id="PF00002">
    <property type="entry name" value="7tm_2"/>
    <property type="match status" value="1"/>
</dbReference>
<keyword evidence="8 15" id="KW-0675">Receptor</keyword>
<dbReference type="SUPFAM" id="SSF111418">
    <property type="entry name" value="Hormone receptor domain"/>
    <property type="match status" value="1"/>
</dbReference>
<dbReference type="InterPro" id="IPR017981">
    <property type="entry name" value="GPCR_2-like_7TM"/>
</dbReference>
<name>A0AAD5Q214_9CRUS</name>
<dbReference type="SMART" id="SM00008">
    <property type="entry name" value="HormR"/>
    <property type="match status" value="1"/>
</dbReference>
<dbReference type="PANTHER" id="PTHR45620">
    <property type="entry name" value="PDF RECEPTOR-LIKE PROTEIN-RELATED"/>
    <property type="match status" value="1"/>
</dbReference>
<evidence type="ECO:0000259" key="13">
    <source>
        <dbReference type="PROSITE" id="PS50227"/>
    </source>
</evidence>
<gene>
    <name evidence="15" type="ORF">GHT06_008324</name>
</gene>
<accession>A0AAD5Q214</accession>
<evidence type="ECO:0000256" key="1">
    <source>
        <dbReference type="ARBA" id="ARBA00004651"/>
    </source>
</evidence>
<dbReference type="CDD" id="cd15273">
    <property type="entry name" value="7tmB1_NPR_B7_insect-like"/>
    <property type="match status" value="1"/>
</dbReference>
<evidence type="ECO:0000313" key="16">
    <source>
        <dbReference type="Proteomes" id="UP000820818"/>
    </source>
</evidence>
<dbReference type="InterPro" id="IPR001879">
    <property type="entry name" value="GPCR_2_extracellular_dom"/>
</dbReference>
<keyword evidence="5 12" id="KW-1133">Transmembrane helix</keyword>
<dbReference type="InterPro" id="IPR017983">
    <property type="entry name" value="GPCR_2_secretin-like_CS"/>
</dbReference>
<dbReference type="InterPro" id="IPR000832">
    <property type="entry name" value="GPCR_2_secretin-like"/>
</dbReference>
<comment type="subcellular location">
    <subcellularLocation>
        <location evidence="1">Cell membrane</location>
        <topology evidence="1">Multi-pass membrane protein</topology>
    </subcellularLocation>
</comment>
<keyword evidence="9" id="KW-0325">Glycoprotein</keyword>
<dbReference type="Gene3D" id="1.20.1070.10">
    <property type="entry name" value="Rhodopsin 7-helix transmembrane proteins"/>
    <property type="match status" value="1"/>
</dbReference>
<feature type="transmembrane region" description="Helical" evidence="12">
    <location>
        <begin position="283"/>
        <end position="311"/>
    </location>
</feature>
<dbReference type="PROSITE" id="PS00650">
    <property type="entry name" value="G_PROTEIN_RECEP_F2_2"/>
    <property type="match status" value="1"/>
</dbReference>
<evidence type="ECO:0000256" key="8">
    <source>
        <dbReference type="ARBA" id="ARBA00023170"/>
    </source>
</evidence>
<feature type="transmembrane region" description="Helical" evidence="12">
    <location>
        <begin position="147"/>
        <end position="164"/>
    </location>
</feature>
<evidence type="ECO:0000256" key="2">
    <source>
        <dbReference type="ARBA" id="ARBA00005314"/>
    </source>
</evidence>
<proteinExistence type="inferred from homology"/>
<dbReference type="GO" id="GO:0005886">
    <property type="term" value="C:plasma membrane"/>
    <property type="evidence" value="ECO:0007669"/>
    <property type="project" value="UniProtKB-SubCell"/>
</dbReference>
<dbReference type="PROSITE" id="PS50261">
    <property type="entry name" value="G_PROTEIN_RECEP_F2_4"/>
    <property type="match status" value="1"/>
</dbReference>
<evidence type="ECO:0000259" key="14">
    <source>
        <dbReference type="PROSITE" id="PS50261"/>
    </source>
</evidence>
<dbReference type="PROSITE" id="PS00649">
    <property type="entry name" value="G_PROTEIN_RECEP_F2_1"/>
    <property type="match status" value="1"/>
</dbReference>
<feature type="compositionally biased region" description="Basic and acidic residues" evidence="11">
    <location>
        <begin position="525"/>
        <end position="540"/>
    </location>
</feature>
<evidence type="ECO:0000256" key="5">
    <source>
        <dbReference type="ARBA" id="ARBA00022989"/>
    </source>
</evidence>
<dbReference type="FunFam" id="1.20.1070.10:FF:000527">
    <property type="entry name" value="Parathyroid hormone/parathyroid hormone-related peptide receptor"/>
    <property type="match status" value="1"/>
</dbReference>
<feature type="region of interest" description="Disordered" evidence="11">
    <location>
        <begin position="525"/>
        <end position="562"/>
    </location>
</feature>
<dbReference type="Proteomes" id="UP000820818">
    <property type="component" value="Linkage Group LG1"/>
</dbReference>
<evidence type="ECO:0000256" key="11">
    <source>
        <dbReference type="SAM" id="MobiDB-lite"/>
    </source>
</evidence>
<dbReference type="SUPFAM" id="SSF81321">
    <property type="entry name" value="Family A G protein-coupled receptor-like"/>
    <property type="match status" value="1"/>
</dbReference>
<evidence type="ECO:0000313" key="15">
    <source>
        <dbReference type="EMBL" id="KAI9564584.1"/>
    </source>
</evidence>
<feature type="transmembrane region" description="Helical" evidence="12">
    <location>
        <begin position="244"/>
        <end position="263"/>
    </location>
</feature>
<feature type="transmembrane region" description="Helical" evidence="12">
    <location>
        <begin position="118"/>
        <end position="135"/>
    </location>
</feature>
<sequence>MHELRTLLDRLEIGCLETSLTDPQPKGEECPRIWDGLLCWPPTPANVTSHLSCPEYVDGFDVLAFATRHCMEDGTWYFNLQENRTWSNYSSCGLSRHSPFNTTLFETWLPIIRRISQVGYGVSLGTLLIALFILASFKKLYCPRNTLHMHLFISFIMRAFMALLRDNLFVDGLDSFALSTDEALAEANVDDLLHQYPGTGGWECKLVTSFWQYFIMANYSWILMEGLYLHNLIFLALFTDSSAITIYIILGWGLPLIFVSSWVVMRALFENLLCWTTNENKIIFWLLIRGPITASILVNLIFFLHIAWVLLSKLRSSVSAETRKYRYRKWAKSTLVLVPLFGVHYTVYCIMHGADDGLGEAVEVALLVSDQLFASFQGFLVALLYCLMNGEVRGELSRRWKRFRQNHNLDSPWSQYSITNNSRILHLNGCRTNTTRGWRTSFHSIQITSTGGDRRDYRLRSLTPPFIACYNSNPNNSSNSCDSRSTSITGPIHQSVSTNSVIGPTRIACSKPITIANRLEKIVSESEESEHLDARPHYDSDEATTLADMTTKPLRAISKTSL</sequence>
<feature type="domain" description="G-protein coupled receptors family 2 profile 2" evidence="14">
    <location>
        <begin position="112"/>
        <end position="389"/>
    </location>
</feature>
<evidence type="ECO:0000256" key="10">
    <source>
        <dbReference type="ARBA" id="ARBA00023224"/>
    </source>
</evidence>
<organism evidence="15 16">
    <name type="scientific">Daphnia sinensis</name>
    <dbReference type="NCBI Taxonomy" id="1820382"/>
    <lineage>
        <taxon>Eukaryota</taxon>
        <taxon>Metazoa</taxon>
        <taxon>Ecdysozoa</taxon>
        <taxon>Arthropoda</taxon>
        <taxon>Crustacea</taxon>
        <taxon>Branchiopoda</taxon>
        <taxon>Diplostraca</taxon>
        <taxon>Cladocera</taxon>
        <taxon>Anomopoda</taxon>
        <taxon>Daphniidae</taxon>
        <taxon>Daphnia</taxon>
        <taxon>Daphnia similis group</taxon>
    </lineage>
</organism>
<evidence type="ECO:0000256" key="3">
    <source>
        <dbReference type="ARBA" id="ARBA00022475"/>
    </source>
</evidence>
<feature type="transmembrane region" description="Helical" evidence="12">
    <location>
        <begin position="374"/>
        <end position="392"/>
    </location>
</feature>
<keyword evidence="4 12" id="KW-0812">Transmembrane</keyword>
<keyword evidence="16" id="KW-1185">Reference proteome</keyword>